<evidence type="ECO:0000256" key="3">
    <source>
        <dbReference type="ARBA" id="ARBA00023274"/>
    </source>
</evidence>
<evidence type="ECO:0000313" key="6">
    <source>
        <dbReference type="EMBL" id="OLP80527.1"/>
    </source>
</evidence>
<dbReference type="OrthoDB" id="3335358at2759"/>
<dbReference type="SUPFAM" id="SSF54570">
    <property type="entry name" value="Ribosomal protein S19"/>
    <property type="match status" value="1"/>
</dbReference>
<dbReference type="GO" id="GO:0006412">
    <property type="term" value="P:translation"/>
    <property type="evidence" value="ECO:0007669"/>
    <property type="project" value="InterPro"/>
</dbReference>
<comment type="caution">
    <text evidence="6">The sequence shown here is derived from an EMBL/GenBank/DDBJ whole genome shotgun (WGS) entry which is preliminary data.</text>
</comment>
<evidence type="ECO:0000256" key="5">
    <source>
        <dbReference type="SAM" id="MobiDB-lite"/>
    </source>
</evidence>
<dbReference type="GO" id="GO:0003735">
    <property type="term" value="F:structural constituent of ribosome"/>
    <property type="evidence" value="ECO:0007669"/>
    <property type="project" value="InterPro"/>
</dbReference>
<dbReference type="PANTHER" id="PTHR11880:SF2">
    <property type="entry name" value="SMALL RIBOSOMAL SUBUNIT PROTEIN US19"/>
    <property type="match status" value="1"/>
</dbReference>
<dbReference type="GO" id="GO:0000028">
    <property type="term" value="P:ribosomal small subunit assembly"/>
    <property type="evidence" value="ECO:0007669"/>
    <property type="project" value="TreeGrafter"/>
</dbReference>
<accession>A0A1Q9CCF3</accession>
<dbReference type="Gene3D" id="3.20.170.20">
    <property type="entry name" value="Protein of unknown function DUF952"/>
    <property type="match status" value="1"/>
</dbReference>
<dbReference type="Pfam" id="PF00203">
    <property type="entry name" value="Ribosomal_S19"/>
    <property type="match status" value="1"/>
</dbReference>
<dbReference type="PROSITE" id="PS00323">
    <property type="entry name" value="RIBOSOMAL_S19"/>
    <property type="match status" value="1"/>
</dbReference>
<dbReference type="PRINTS" id="PR00975">
    <property type="entry name" value="RIBOSOMALS19"/>
</dbReference>
<sequence>MHKTPACQDGNDDEPQKNEQYSEDDPNDCRTIDELAGNVASKSDRISIALVKVAEPTSEPWLTLHYDEWMCATPAASSHRHAVGSSHRRAFEVLLHGSGESLEVLAGQTVFIEKGERFRPTFPDGATEYIPVCLPAFRPDRCIREEAEGAVSVRLEQLHGGRGGYQQGNVPDAAFILLRLGWGEIAKAYFPPTFDADGFTHATAIPSRLLETANHFYQESRLRGPHVYGGIPPQGRSSNYDWEPRGLIKEDKEAVPVKGDTLPRSAKNASMVERGTQDDAASRAVVSTATRTTSRDTSLSARKQKKKRSTNTEPTATDAATGRGAHIIDNLEPDDPVMEPLRDILEPPARRMSTPFTCSSLGVAAASTRTTAPTKEQGRAARAVPRSDPELQESRRPTEAGQERVPPHYEETFADKSIRFDAHSAQYYKNNAAQQAPPLSSQPGKPDLPPPTVDYLDLDTQVESSRGLQPTVDIFDDMDIKADAAIDADLQQPLHVEGDHLYAEDTKEEDNAQDEGERAPVEADDDDLGHDVPASPSGAQPALQSDQSHKKMTRRWQNQQAARKEGGANGESAQSVHVSLNMGVKVLKVVEAEFPMLREGRVFTAIPGLFAEKQQILSELDAKDGFVHLSDARAVRIVAARFFNDCKDLMLLEVDPVAWLAVQSLWSLPYGQEQLPKPLTWLHGTMGDAESDLDARSVPYTAVTRSEAVALAKDAPKKRTFKKYSYRISGIDLDKLLDMSNQDLMELFCARQRRKFSRGIKRKPITVLKKLRKAGKKHNLPFTTRSPDPSPGQAKRETAYGEKPEAVKTHLRNMVIVLPGSVLGSAECEGQEQLCRTRRSQGSVVGVYNGKQYINVEIKPEMIGHYLGEFSITYKPIKHGRAGMMGKNSQFVPLK</sequence>
<feature type="region of interest" description="Disordered" evidence="5">
    <location>
        <begin position="1"/>
        <end position="30"/>
    </location>
</feature>
<protein>
    <submittedName>
        <fullName evidence="6">40S ribosomal protein S15</fullName>
    </submittedName>
</protein>
<dbReference type="Gene3D" id="3.30.860.10">
    <property type="entry name" value="30s Ribosomal Protein S19, Chain A"/>
    <property type="match status" value="2"/>
</dbReference>
<dbReference type="SUPFAM" id="SSF56399">
    <property type="entry name" value="ADP-ribosylation"/>
    <property type="match status" value="1"/>
</dbReference>
<organism evidence="6 7">
    <name type="scientific">Symbiodinium microadriaticum</name>
    <name type="common">Dinoflagellate</name>
    <name type="synonym">Zooxanthella microadriatica</name>
    <dbReference type="NCBI Taxonomy" id="2951"/>
    <lineage>
        <taxon>Eukaryota</taxon>
        <taxon>Sar</taxon>
        <taxon>Alveolata</taxon>
        <taxon>Dinophyceae</taxon>
        <taxon>Suessiales</taxon>
        <taxon>Symbiodiniaceae</taxon>
        <taxon>Symbiodinium</taxon>
    </lineage>
</organism>
<dbReference type="Proteomes" id="UP000186817">
    <property type="component" value="Unassembled WGS sequence"/>
</dbReference>
<dbReference type="GO" id="GO:0022627">
    <property type="term" value="C:cytosolic small ribosomal subunit"/>
    <property type="evidence" value="ECO:0007669"/>
    <property type="project" value="TreeGrafter"/>
</dbReference>
<feature type="compositionally biased region" description="Basic and acidic residues" evidence="5">
    <location>
        <begin position="385"/>
        <end position="409"/>
    </location>
</feature>
<feature type="compositionally biased region" description="Low complexity" evidence="5">
    <location>
        <begin position="282"/>
        <end position="301"/>
    </location>
</feature>
<keyword evidence="3 4" id="KW-0687">Ribonucleoprotein</keyword>
<dbReference type="InterPro" id="IPR009297">
    <property type="entry name" value="DUF952"/>
</dbReference>
<feature type="region of interest" description="Disordered" evidence="5">
    <location>
        <begin position="251"/>
        <end position="338"/>
    </location>
</feature>
<dbReference type="InterPro" id="IPR002222">
    <property type="entry name" value="Ribosomal_uS19"/>
</dbReference>
<keyword evidence="2 4" id="KW-0689">Ribosomal protein</keyword>
<name>A0A1Q9CCF3_SYMMI</name>
<dbReference type="PANTHER" id="PTHR11880">
    <property type="entry name" value="RIBOSOMAL PROTEIN S19P FAMILY MEMBER"/>
    <property type="match status" value="1"/>
</dbReference>
<feature type="region of interest" description="Disordered" evidence="5">
    <location>
        <begin position="502"/>
        <end position="573"/>
    </location>
</feature>
<feature type="region of interest" description="Disordered" evidence="5">
    <location>
        <begin position="432"/>
        <end position="454"/>
    </location>
</feature>
<dbReference type="GO" id="GO:0003723">
    <property type="term" value="F:RNA binding"/>
    <property type="evidence" value="ECO:0007669"/>
    <property type="project" value="InterPro"/>
</dbReference>
<keyword evidence="7" id="KW-1185">Reference proteome</keyword>
<feature type="region of interest" description="Disordered" evidence="5">
    <location>
        <begin position="364"/>
        <end position="409"/>
    </location>
</feature>
<comment type="similarity">
    <text evidence="1 4">Belongs to the universal ribosomal protein uS19 family.</text>
</comment>
<dbReference type="AlphaFoldDB" id="A0A1Q9CCF3"/>
<evidence type="ECO:0000256" key="2">
    <source>
        <dbReference type="ARBA" id="ARBA00022980"/>
    </source>
</evidence>
<dbReference type="InterPro" id="IPR020934">
    <property type="entry name" value="Ribosomal_uS19_CS"/>
</dbReference>
<evidence type="ECO:0000256" key="4">
    <source>
        <dbReference type="RuleBase" id="RU003485"/>
    </source>
</evidence>
<proteinExistence type="inferred from homology"/>
<dbReference type="HAMAP" id="MF_00531">
    <property type="entry name" value="Ribosomal_uS19"/>
    <property type="match status" value="1"/>
</dbReference>
<dbReference type="InterPro" id="IPR023575">
    <property type="entry name" value="Ribosomal_uS19_SF"/>
</dbReference>
<dbReference type="Pfam" id="PF06108">
    <property type="entry name" value="DUF952"/>
    <property type="match status" value="1"/>
</dbReference>
<reference evidence="6 7" key="1">
    <citation type="submission" date="2016-02" db="EMBL/GenBank/DDBJ databases">
        <title>Genome analysis of coral dinoflagellate symbionts highlights evolutionary adaptations to a symbiotic lifestyle.</title>
        <authorList>
            <person name="Aranda M."/>
            <person name="Li Y."/>
            <person name="Liew Y.J."/>
            <person name="Baumgarten S."/>
            <person name="Simakov O."/>
            <person name="Wilson M."/>
            <person name="Piel J."/>
            <person name="Ashoor H."/>
            <person name="Bougouffa S."/>
            <person name="Bajic V.B."/>
            <person name="Ryu T."/>
            <person name="Ravasi T."/>
            <person name="Bayer T."/>
            <person name="Micklem G."/>
            <person name="Kim H."/>
            <person name="Bhak J."/>
            <person name="Lajeunesse T.C."/>
            <person name="Voolstra C.R."/>
        </authorList>
    </citation>
    <scope>NUCLEOTIDE SEQUENCE [LARGE SCALE GENOMIC DNA]</scope>
    <source>
        <strain evidence="6 7">CCMP2467</strain>
    </source>
</reference>
<evidence type="ECO:0000313" key="7">
    <source>
        <dbReference type="Proteomes" id="UP000186817"/>
    </source>
</evidence>
<dbReference type="EMBL" id="LSRX01001372">
    <property type="protein sequence ID" value="OLP80527.1"/>
    <property type="molecule type" value="Genomic_DNA"/>
</dbReference>
<gene>
    <name evidence="6" type="primary">RPS15</name>
    <name evidence="6" type="ORF">AK812_SmicGene39050</name>
</gene>
<evidence type="ECO:0000256" key="1">
    <source>
        <dbReference type="ARBA" id="ARBA00007345"/>
    </source>
</evidence>
<feature type="region of interest" description="Disordered" evidence="5">
    <location>
        <begin position="776"/>
        <end position="801"/>
    </location>
</feature>